<dbReference type="EMBL" id="BAAAPE010000028">
    <property type="protein sequence ID" value="GAA2101951.1"/>
    <property type="molecule type" value="Genomic_DNA"/>
</dbReference>
<gene>
    <name evidence="2" type="ORF">GCM10009801_75620</name>
</gene>
<dbReference type="Proteomes" id="UP001500016">
    <property type="component" value="Unassembled WGS sequence"/>
</dbReference>
<feature type="compositionally biased region" description="Acidic residues" evidence="1">
    <location>
        <begin position="215"/>
        <end position="254"/>
    </location>
</feature>
<proteinExistence type="predicted"/>
<evidence type="ECO:0000313" key="2">
    <source>
        <dbReference type="EMBL" id="GAA2101951.1"/>
    </source>
</evidence>
<name>A0ABN2WZ60_9ACTN</name>
<organism evidence="2 3">
    <name type="scientific">Streptomyces albiaxialis</name>
    <dbReference type="NCBI Taxonomy" id="329523"/>
    <lineage>
        <taxon>Bacteria</taxon>
        <taxon>Bacillati</taxon>
        <taxon>Actinomycetota</taxon>
        <taxon>Actinomycetes</taxon>
        <taxon>Kitasatosporales</taxon>
        <taxon>Streptomycetaceae</taxon>
        <taxon>Streptomyces</taxon>
    </lineage>
</organism>
<feature type="region of interest" description="Disordered" evidence="1">
    <location>
        <begin position="214"/>
        <end position="260"/>
    </location>
</feature>
<comment type="caution">
    <text evidence="2">The sequence shown here is derived from an EMBL/GenBank/DDBJ whole genome shotgun (WGS) entry which is preliminary data.</text>
</comment>
<keyword evidence="3" id="KW-1185">Reference proteome</keyword>
<dbReference type="RefSeq" id="WP_344534976.1">
    <property type="nucleotide sequence ID" value="NZ_BAAAPE010000028.1"/>
</dbReference>
<feature type="region of interest" description="Disordered" evidence="1">
    <location>
        <begin position="122"/>
        <end position="144"/>
    </location>
</feature>
<evidence type="ECO:0000256" key="1">
    <source>
        <dbReference type="SAM" id="MobiDB-lite"/>
    </source>
</evidence>
<accession>A0ABN2WZ60</accession>
<sequence length="260" mass="28006">MSDAAQPTAADVRAAAEAVKAALDRHLEAVERRAGESGDAEQREAAALDSAVYAAFDELAAAGEAYDELLYEVYDEVTPFEIPSSDTLPAYSGPESPSALSVLLRRDYTVSEPHRLLAQAQRVADLDPESADDDGGEGPSAGSSVHAALGVLFGEYEADEIATRHKEFGLEEGDSTLWVLAGDEPSEPGEWLSAPFEQVDPQRVVCRFDVSSVFDEGDLGPDTGLDLDDEPVDEDGEDEDVDEEVEDELEEVVLDDDRDR</sequence>
<reference evidence="2 3" key="1">
    <citation type="journal article" date="2019" name="Int. J. Syst. Evol. Microbiol.">
        <title>The Global Catalogue of Microorganisms (GCM) 10K type strain sequencing project: providing services to taxonomists for standard genome sequencing and annotation.</title>
        <authorList>
            <consortium name="The Broad Institute Genomics Platform"/>
            <consortium name="The Broad Institute Genome Sequencing Center for Infectious Disease"/>
            <person name="Wu L."/>
            <person name="Ma J."/>
        </authorList>
    </citation>
    <scope>NUCLEOTIDE SEQUENCE [LARGE SCALE GENOMIC DNA]</scope>
    <source>
        <strain evidence="2 3">JCM 15478</strain>
    </source>
</reference>
<protein>
    <submittedName>
        <fullName evidence="2">Uncharacterized protein</fullName>
    </submittedName>
</protein>
<evidence type="ECO:0000313" key="3">
    <source>
        <dbReference type="Proteomes" id="UP001500016"/>
    </source>
</evidence>
<feature type="compositionally biased region" description="Acidic residues" evidence="1">
    <location>
        <begin position="126"/>
        <end position="136"/>
    </location>
</feature>